<proteinExistence type="predicted"/>
<evidence type="ECO:0008006" key="4">
    <source>
        <dbReference type="Google" id="ProtNLM"/>
    </source>
</evidence>
<protein>
    <recommendedName>
        <fullName evidence="4">DUF1764-domain-containing protein</fullName>
    </recommendedName>
</protein>
<name>A0AAV1UQC7_9STRA</name>
<feature type="region of interest" description="Disordered" evidence="1">
    <location>
        <begin position="1"/>
        <end position="125"/>
    </location>
</feature>
<accession>A0AAV1UQC7</accession>
<comment type="caution">
    <text evidence="2">The sequence shown here is derived from an EMBL/GenBank/DDBJ whole genome shotgun (WGS) entry which is preliminary data.</text>
</comment>
<dbReference type="AlphaFoldDB" id="A0AAV1UQC7"/>
<feature type="region of interest" description="Disordered" evidence="1">
    <location>
        <begin position="177"/>
        <end position="198"/>
    </location>
</feature>
<reference evidence="2" key="1">
    <citation type="submission" date="2024-01" db="EMBL/GenBank/DDBJ databases">
        <authorList>
            <person name="Webb A."/>
        </authorList>
    </citation>
    <scope>NUCLEOTIDE SEQUENCE</scope>
    <source>
        <strain evidence="2">Pm1</strain>
    </source>
</reference>
<dbReference type="PANTHER" id="PTHR34066:SF1">
    <property type="entry name" value="DUF1764 FAMILY PROTEIN"/>
    <property type="match status" value="1"/>
</dbReference>
<feature type="compositionally biased region" description="Basic residues" evidence="1">
    <location>
        <begin position="39"/>
        <end position="53"/>
    </location>
</feature>
<dbReference type="EMBL" id="CAKLBY020000221">
    <property type="protein sequence ID" value="CAK7935264.1"/>
    <property type="molecule type" value="Genomic_DNA"/>
</dbReference>
<evidence type="ECO:0000313" key="3">
    <source>
        <dbReference type="Proteomes" id="UP001162060"/>
    </source>
</evidence>
<gene>
    <name evidence="2" type="ORF">PM001_LOCUS20414</name>
</gene>
<dbReference type="Pfam" id="PF08576">
    <property type="entry name" value="DUF1764"/>
    <property type="match status" value="1"/>
</dbReference>
<dbReference type="Proteomes" id="UP001162060">
    <property type="component" value="Unassembled WGS sequence"/>
</dbReference>
<dbReference type="InterPro" id="IPR013885">
    <property type="entry name" value="DUF1764_euk"/>
</dbReference>
<organism evidence="2 3">
    <name type="scientific">Peronospora matthiolae</name>
    <dbReference type="NCBI Taxonomy" id="2874970"/>
    <lineage>
        <taxon>Eukaryota</taxon>
        <taxon>Sar</taxon>
        <taxon>Stramenopiles</taxon>
        <taxon>Oomycota</taxon>
        <taxon>Peronosporomycetes</taxon>
        <taxon>Peronosporales</taxon>
        <taxon>Peronosporaceae</taxon>
        <taxon>Peronospora</taxon>
    </lineage>
</organism>
<dbReference type="PANTHER" id="PTHR34066">
    <property type="entry name" value="GROWTH FACTOR 2"/>
    <property type="match status" value="1"/>
</dbReference>
<evidence type="ECO:0000256" key="1">
    <source>
        <dbReference type="SAM" id="MobiDB-lite"/>
    </source>
</evidence>
<evidence type="ECO:0000313" key="2">
    <source>
        <dbReference type="EMBL" id="CAK7935264.1"/>
    </source>
</evidence>
<sequence length="227" mass="24977">MGPCAHSIDQPMGTKKRRRAQAASIRDEQPPTSVELQHKEKHKEKKTTTKPKFSKPPSPEPVPANDAHFEPKNVQLTGSGASIRVAAASSVKKSGNKENNKSVESTAAAQATTATKKKARGQAKGSEIDALFTQLKTEKKKKNAEDEQHKLAEVEAERREMKEKQRLQQQIKKLEAQNTNSTAVGLNPDPRPVRYDENGLPIYTESSLQIGKGGGSKDCPFDCWCCF</sequence>